<organism evidence="6 7">
    <name type="scientific">Ditylenchus dipsaci</name>
    <dbReference type="NCBI Taxonomy" id="166011"/>
    <lineage>
        <taxon>Eukaryota</taxon>
        <taxon>Metazoa</taxon>
        <taxon>Ecdysozoa</taxon>
        <taxon>Nematoda</taxon>
        <taxon>Chromadorea</taxon>
        <taxon>Rhabditida</taxon>
        <taxon>Tylenchina</taxon>
        <taxon>Tylenchomorpha</taxon>
        <taxon>Sphaerularioidea</taxon>
        <taxon>Anguinidae</taxon>
        <taxon>Anguininae</taxon>
        <taxon>Ditylenchus</taxon>
    </lineage>
</organism>
<evidence type="ECO:0000313" key="6">
    <source>
        <dbReference type="Proteomes" id="UP000887574"/>
    </source>
</evidence>
<name>A0A915DE71_9BILA</name>
<evidence type="ECO:0000256" key="2">
    <source>
        <dbReference type="ARBA" id="ARBA00022771"/>
    </source>
</evidence>
<feature type="domain" description="FLYWCH-type" evidence="5">
    <location>
        <begin position="3"/>
        <end position="62"/>
    </location>
</feature>
<evidence type="ECO:0000259" key="5">
    <source>
        <dbReference type="Pfam" id="PF04500"/>
    </source>
</evidence>
<sequence length="428" mass="49353">MEIKSIKGKPMALCGGFLMMQERKSKDGERQYWRCHLKNLGCKGRAILAINSSELTQTIAHNGHGASPLEVKKKEVLTKAKKLAKSSYGMSSQAIIEITKVGLSDLEVQALPKDLDIKRMITNTRLPARGADVDMPLDRMQLGYQFRTTQAGGRFLLYDSRERAPTKILSQMFPTAVFKYCLFHFSQSLFRNFSSRGLIQLYTNPEVKKLFRCYTALAFLPVDEVKRGFEDISYAIQAKSDEGEIPGDLVDRLNDYVEYMKNTYISRVHNEMQEEDPIYPPLTWNCFQSVLDGSARTNKAQEGWHMRFNKKFSKRNPSLSHYIVRMKEEEHFTWQMAIRHAANPADPIRNHRSTKVINSEKPIKKLVQDYSEKEPHLRHRPQYLVHLQHHLAKFHDVGGADRVVRSEQEEANPENTVMEDNPDNISLY</sequence>
<dbReference type="WBParaSite" id="jg18293">
    <property type="protein sequence ID" value="jg18293"/>
    <property type="gene ID" value="jg18293"/>
</dbReference>
<keyword evidence="3" id="KW-0862">Zinc</keyword>
<dbReference type="Gene3D" id="2.20.25.240">
    <property type="match status" value="1"/>
</dbReference>
<dbReference type="InterPro" id="IPR007588">
    <property type="entry name" value="Znf_FLYWCH"/>
</dbReference>
<dbReference type="Pfam" id="PF04500">
    <property type="entry name" value="FLYWCH"/>
    <property type="match status" value="1"/>
</dbReference>
<keyword evidence="2" id="KW-0863">Zinc-finger</keyword>
<evidence type="ECO:0000256" key="3">
    <source>
        <dbReference type="ARBA" id="ARBA00022833"/>
    </source>
</evidence>
<keyword evidence="6" id="KW-1185">Reference proteome</keyword>
<proteinExistence type="predicted"/>
<reference evidence="7" key="1">
    <citation type="submission" date="2022-11" db="UniProtKB">
        <authorList>
            <consortium name="WormBaseParasite"/>
        </authorList>
    </citation>
    <scope>IDENTIFICATION</scope>
</reference>
<dbReference type="Proteomes" id="UP000887574">
    <property type="component" value="Unplaced"/>
</dbReference>
<dbReference type="AlphaFoldDB" id="A0A915DE71"/>
<feature type="region of interest" description="Disordered" evidence="4">
    <location>
        <begin position="406"/>
        <end position="428"/>
    </location>
</feature>
<evidence type="ECO:0000313" key="7">
    <source>
        <dbReference type="WBParaSite" id="jg18293"/>
    </source>
</evidence>
<evidence type="ECO:0000256" key="1">
    <source>
        <dbReference type="ARBA" id="ARBA00022723"/>
    </source>
</evidence>
<accession>A0A915DE71</accession>
<protein>
    <submittedName>
        <fullName evidence="7">FLYWCH-type domain-containing protein</fullName>
    </submittedName>
</protein>
<evidence type="ECO:0000256" key="4">
    <source>
        <dbReference type="SAM" id="MobiDB-lite"/>
    </source>
</evidence>
<dbReference type="GO" id="GO:0008270">
    <property type="term" value="F:zinc ion binding"/>
    <property type="evidence" value="ECO:0007669"/>
    <property type="project" value="UniProtKB-KW"/>
</dbReference>
<keyword evidence="1" id="KW-0479">Metal-binding</keyword>